<dbReference type="Pfam" id="PF07715">
    <property type="entry name" value="Plug"/>
    <property type="match status" value="1"/>
</dbReference>
<keyword evidence="11 12" id="KW-0998">Cell outer membrane</keyword>
<comment type="similarity">
    <text evidence="12 14">Belongs to the TonB-dependent receptor family.</text>
</comment>
<protein>
    <submittedName>
        <fullName evidence="18">TonB-dependent receptor</fullName>
    </submittedName>
</protein>
<dbReference type="InterPro" id="IPR037066">
    <property type="entry name" value="Plug_dom_sf"/>
</dbReference>
<dbReference type="SUPFAM" id="SSF56935">
    <property type="entry name" value="Porins"/>
    <property type="match status" value="1"/>
</dbReference>
<evidence type="ECO:0000256" key="11">
    <source>
        <dbReference type="ARBA" id="ARBA00023237"/>
    </source>
</evidence>
<dbReference type="AlphaFoldDB" id="A0A432W602"/>
<evidence type="ECO:0000256" key="12">
    <source>
        <dbReference type="PROSITE-ProRule" id="PRU01360"/>
    </source>
</evidence>
<keyword evidence="2 12" id="KW-0813">Transport</keyword>
<keyword evidence="18" id="KW-0675">Receptor</keyword>
<feature type="short sequence motif" description="TonB C-terminal box" evidence="13">
    <location>
        <begin position="772"/>
        <end position="789"/>
    </location>
</feature>
<dbReference type="GO" id="GO:0015344">
    <property type="term" value="F:siderophore uptake transmembrane transporter activity"/>
    <property type="evidence" value="ECO:0007669"/>
    <property type="project" value="TreeGrafter"/>
</dbReference>
<dbReference type="RefSeq" id="WP_126802204.1">
    <property type="nucleotide sequence ID" value="NZ_PIPL01000001.1"/>
</dbReference>
<evidence type="ECO:0000256" key="14">
    <source>
        <dbReference type="RuleBase" id="RU003357"/>
    </source>
</evidence>
<feature type="domain" description="TonB-dependent receptor-like beta-barrel" evidence="16">
    <location>
        <begin position="413"/>
        <end position="759"/>
    </location>
</feature>
<dbReference type="OrthoDB" id="15609at2"/>
<evidence type="ECO:0000256" key="9">
    <source>
        <dbReference type="ARBA" id="ARBA00023077"/>
    </source>
</evidence>
<keyword evidence="4" id="KW-0410">Iron transport</keyword>
<dbReference type="PROSITE" id="PS52016">
    <property type="entry name" value="TONB_DEPENDENT_REC_3"/>
    <property type="match status" value="1"/>
</dbReference>
<dbReference type="PANTHER" id="PTHR32552">
    <property type="entry name" value="FERRICHROME IRON RECEPTOR-RELATED"/>
    <property type="match status" value="1"/>
</dbReference>
<keyword evidence="19" id="KW-1185">Reference proteome</keyword>
<keyword evidence="10 12" id="KW-0472">Membrane</keyword>
<dbReference type="Gene3D" id="2.40.170.20">
    <property type="entry name" value="TonB-dependent receptor, beta-barrel domain"/>
    <property type="match status" value="1"/>
</dbReference>
<evidence type="ECO:0000256" key="15">
    <source>
        <dbReference type="SAM" id="SignalP"/>
    </source>
</evidence>
<keyword evidence="3 12" id="KW-1134">Transmembrane beta strand</keyword>
<keyword evidence="6 15" id="KW-0732">Signal</keyword>
<evidence type="ECO:0000256" key="5">
    <source>
        <dbReference type="ARBA" id="ARBA00022692"/>
    </source>
</evidence>
<dbReference type="InterPro" id="IPR012910">
    <property type="entry name" value="Plug_dom"/>
</dbReference>
<evidence type="ECO:0000256" key="1">
    <source>
        <dbReference type="ARBA" id="ARBA00004571"/>
    </source>
</evidence>
<sequence>MHTYLPMKRSLIALSIISAFSFTSLSATAQEAADQENASEEESEQYESIRVMGRSVSYANTTSSEEMQLQQTSMTSALSSINNLPGVLVNEGDPFGSDEWSTSVSIRGFQLDLESQQIGMTVDGIANGNSNYGGGTKANRFIDTENLRASEVSQGTADISSRSHEALGGTLNFTSIDPTFEEKFTVSTTWGEHNAQKLYARYDTGEIARDTFAWVSVSTQQNDDYMDGAVTNTRDHFAGKIISRVNDVDLTGYFSYDDAQEYTYQRLYGLEQYQQNPEWDGLTSDWSGIPHQDQAWREGWVTERENIFGYLQAEFFVGDVEVSTNAYYHENEGTGKWIPPYVADVTDDGEGNPHSELDPSTTVYGGEEQGLIYFVNRDGESVSPIAGCESSITSPYGGGGPEVDPGCYEQGATPVSSHRHTHYNKQRYGFNADLTWETSLAGMPNVVRGGIWYEDYQREEYRDWHQTIDASNGPRAEHNPYWVQYSREFPVETFMYYAENELDAGFAKFRFGVKKYDVDVAKEDQFDASNDLQVSSDSDVLVSAGVVAPVTAVPGLEVFAGFAENYAAIKDTVLEADDSDVSMVEPETADNLDLGLRYSSPGFNASLTYYNIKFENRITFITLEDISGIDFLESAAGAYINEGGVDSEGIEASVDYRLTDNLGVYASYTYNDSTYTDESFAGNRVLGSAKDMAVLSFNYRNDGFFAGFSTKYVGSRFMDQANTQQTDSYVISDLYLGKAVYDVGPGVDNLEFRFTINNLFNERYLGTLAPSAGWIGAPRIAALNMKFVF</sequence>
<evidence type="ECO:0000256" key="13">
    <source>
        <dbReference type="PROSITE-ProRule" id="PRU10144"/>
    </source>
</evidence>
<evidence type="ECO:0000256" key="2">
    <source>
        <dbReference type="ARBA" id="ARBA00022448"/>
    </source>
</evidence>
<dbReference type="PANTHER" id="PTHR32552:SF89">
    <property type="entry name" value="CATECHOLATE SIDEROPHORE RECEPTOR FIU"/>
    <property type="match status" value="1"/>
</dbReference>
<proteinExistence type="inferred from homology"/>
<feature type="chain" id="PRO_5019125459" evidence="15">
    <location>
        <begin position="30"/>
        <end position="789"/>
    </location>
</feature>
<evidence type="ECO:0000256" key="4">
    <source>
        <dbReference type="ARBA" id="ARBA00022496"/>
    </source>
</evidence>
<name>A0A432W602_9GAMM</name>
<evidence type="ECO:0000259" key="16">
    <source>
        <dbReference type="Pfam" id="PF00593"/>
    </source>
</evidence>
<dbReference type="GO" id="GO:0009279">
    <property type="term" value="C:cell outer membrane"/>
    <property type="evidence" value="ECO:0007669"/>
    <property type="project" value="UniProtKB-SubCell"/>
</dbReference>
<evidence type="ECO:0000256" key="10">
    <source>
        <dbReference type="ARBA" id="ARBA00023136"/>
    </source>
</evidence>
<dbReference type="InterPro" id="IPR000531">
    <property type="entry name" value="Beta-barrel_TonB"/>
</dbReference>
<dbReference type="EMBL" id="PIPL01000001">
    <property type="protein sequence ID" value="RUO25503.1"/>
    <property type="molecule type" value="Genomic_DNA"/>
</dbReference>
<gene>
    <name evidence="18" type="ORF">CWE09_01835</name>
</gene>
<keyword evidence="5 12" id="KW-0812">Transmembrane</keyword>
<dbReference type="Pfam" id="PF00593">
    <property type="entry name" value="TonB_dep_Rec_b-barrel"/>
    <property type="match status" value="1"/>
</dbReference>
<dbReference type="PROSITE" id="PS01156">
    <property type="entry name" value="TONB_DEPENDENT_REC_2"/>
    <property type="match status" value="1"/>
</dbReference>
<evidence type="ECO:0000256" key="6">
    <source>
        <dbReference type="ARBA" id="ARBA00022729"/>
    </source>
</evidence>
<evidence type="ECO:0000256" key="7">
    <source>
        <dbReference type="ARBA" id="ARBA00023004"/>
    </source>
</evidence>
<dbReference type="Proteomes" id="UP000288293">
    <property type="component" value="Unassembled WGS sequence"/>
</dbReference>
<dbReference type="InterPro" id="IPR039426">
    <property type="entry name" value="TonB-dep_rcpt-like"/>
</dbReference>
<evidence type="ECO:0000256" key="3">
    <source>
        <dbReference type="ARBA" id="ARBA00022452"/>
    </source>
</evidence>
<keyword evidence="9 14" id="KW-0798">TonB box</keyword>
<feature type="signal peptide" evidence="15">
    <location>
        <begin position="1"/>
        <end position="29"/>
    </location>
</feature>
<organism evidence="18 19">
    <name type="scientific">Aliidiomarina minuta</name>
    <dbReference type="NCBI Taxonomy" id="880057"/>
    <lineage>
        <taxon>Bacteria</taxon>
        <taxon>Pseudomonadati</taxon>
        <taxon>Pseudomonadota</taxon>
        <taxon>Gammaproteobacteria</taxon>
        <taxon>Alteromonadales</taxon>
        <taxon>Idiomarinaceae</taxon>
        <taxon>Aliidiomarina</taxon>
    </lineage>
</organism>
<keyword evidence="7" id="KW-0408">Iron</keyword>
<comment type="subcellular location">
    <subcellularLocation>
        <location evidence="1 12">Cell outer membrane</location>
        <topology evidence="1 12">Multi-pass membrane protein</topology>
    </subcellularLocation>
</comment>
<dbReference type="InterPro" id="IPR010917">
    <property type="entry name" value="TonB_rcpt_CS"/>
</dbReference>
<reference evidence="18 19" key="1">
    <citation type="journal article" date="2011" name="Front. Microbiol.">
        <title>Genomic signatures of strain selection and enhancement in Bacillus atrophaeus var. globigii, a historical biowarfare simulant.</title>
        <authorList>
            <person name="Gibbons H.S."/>
            <person name="Broomall S.M."/>
            <person name="McNew L.A."/>
            <person name="Daligault H."/>
            <person name="Chapman C."/>
            <person name="Bruce D."/>
            <person name="Karavis M."/>
            <person name="Krepps M."/>
            <person name="McGregor P.A."/>
            <person name="Hong C."/>
            <person name="Park K.H."/>
            <person name="Akmal A."/>
            <person name="Feldman A."/>
            <person name="Lin J.S."/>
            <person name="Chang W.E."/>
            <person name="Higgs B.W."/>
            <person name="Demirev P."/>
            <person name="Lindquist J."/>
            <person name="Liem A."/>
            <person name="Fochler E."/>
            <person name="Read T.D."/>
            <person name="Tapia R."/>
            <person name="Johnson S."/>
            <person name="Bishop-Lilly K.A."/>
            <person name="Detter C."/>
            <person name="Han C."/>
            <person name="Sozhamannan S."/>
            <person name="Rosenzweig C.N."/>
            <person name="Skowronski E.W."/>
        </authorList>
    </citation>
    <scope>NUCLEOTIDE SEQUENCE [LARGE SCALE GENOMIC DNA]</scope>
    <source>
        <strain evidence="18 19">MLST1</strain>
    </source>
</reference>
<evidence type="ECO:0000313" key="19">
    <source>
        <dbReference type="Proteomes" id="UP000288293"/>
    </source>
</evidence>
<feature type="domain" description="TonB-dependent receptor plug" evidence="17">
    <location>
        <begin position="61"/>
        <end position="163"/>
    </location>
</feature>
<evidence type="ECO:0000259" key="17">
    <source>
        <dbReference type="Pfam" id="PF07715"/>
    </source>
</evidence>
<dbReference type="Gene3D" id="2.170.130.10">
    <property type="entry name" value="TonB-dependent receptor, plug domain"/>
    <property type="match status" value="1"/>
</dbReference>
<accession>A0A432W602</accession>
<comment type="caution">
    <text evidence="18">The sequence shown here is derived from an EMBL/GenBank/DDBJ whole genome shotgun (WGS) entry which is preliminary data.</text>
</comment>
<keyword evidence="8" id="KW-0406">Ion transport</keyword>
<evidence type="ECO:0000313" key="18">
    <source>
        <dbReference type="EMBL" id="RUO25503.1"/>
    </source>
</evidence>
<evidence type="ECO:0000256" key="8">
    <source>
        <dbReference type="ARBA" id="ARBA00023065"/>
    </source>
</evidence>
<dbReference type="InterPro" id="IPR036942">
    <property type="entry name" value="Beta-barrel_TonB_sf"/>
</dbReference>